<dbReference type="Pfam" id="PF07883">
    <property type="entry name" value="Cupin_2"/>
    <property type="match status" value="1"/>
</dbReference>
<sequence>MSESTVHSCDVIDLLAGAAVPAEGRRVETLAKTDAFELKRLSLAKGAAIPEHHAPGAITVQCLVGRVAFTAGGTTHDLRAGSLIHLAPREPHALVGEEDSVVLVTKLAAPAGS</sequence>
<dbReference type="Gene3D" id="2.60.120.10">
    <property type="entry name" value="Jelly Rolls"/>
    <property type="match status" value="1"/>
</dbReference>
<evidence type="ECO:0000259" key="1">
    <source>
        <dbReference type="Pfam" id="PF07883"/>
    </source>
</evidence>
<proteinExistence type="predicted"/>
<dbReference type="Proteomes" id="UP001216907">
    <property type="component" value="Unassembled WGS sequence"/>
</dbReference>
<evidence type="ECO:0000313" key="3">
    <source>
        <dbReference type="Proteomes" id="UP001216907"/>
    </source>
</evidence>
<accession>A0ABT6FKJ9</accession>
<name>A0ABT6FKJ9_9BACT</name>
<feature type="domain" description="Cupin type-2" evidence="1">
    <location>
        <begin position="42"/>
        <end position="102"/>
    </location>
</feature>
<keyword evidence="3" id="KW-1185">Reference proteome</keyword>
<dbReference type="InterPro" id="IPR011051">
    <property type="entry name" value="RmlC_Cupin_sf"/>
</dbReference>
<evidence type="ECO:0000313" key="2">
    <source>
        <dbReference type="EMBL" id="MDG3008064.1"/>
    </source>
</evidence>
<dbReference type="CDD" id="cd02230">
    <property type="entry name" value="cupin_HP0902-like"/>
    <property type="match status" value="1"/>
</dbReference>
<dbReference type="RefSeq" id="WP_277864332.1">
    <property type="nucleotide sequence ID" value="NZ_JARRAG010000002.1"/>
</dbReference>
<dbReference type="InterPro" id="IPR014710">
    <property type="entry name" value="RmlC-like_jellyroll"/>
</dbReference>
<dbReference type="PANTHER" id="PTHR37694:SF1">
    <property type="entry name" value="SLR8022 PROTEIN"/>
    <property type="match status" value="1"/>
</dbReference>
<protein>
    <submittedName>
        <fullName evidence="2">Cupin domain-containing protein</fullName>
    </submittedName>
</protein>
<dbReference type="PANTHER" id="PTHR37694">
    <property type="entry name" value="SLR8022 PROTEIN"/>
    <property type="match status" value="1"/>
</dbReference>
<organism evidence="2 3">
    <name type="scientific">Paludisphaera mucosa</name>
    <dbReference type="NCBI Taxonomy" id="3030827"/>
    <lineage>
        <taxon>Bacteria</taxon>
        <taxon>Pseudomonadati</taxon>
        <taxon>Planctomycetota</taxon>
        <taxon>Planctomycetia</taxon>
        <taxon>Isosphaerales</taxon>
        <taxon>Isosphaeraceae</taxon>
        <taxon>Paludisphaera</taxon>
    </lineage>
</organism>
<reference evidence="2 3" key="1">
    <citation type="submission" date="2023-03" db="EMBL/GenBank/DDBJ databases">
        <title>Paludisphaera mucosa sp. nov. a novel planctomycete from northern fen.</title>
        <authorList>
            <person name="Ivanova A."/>
        </authorList>
    </citation>
    <scope>NUCLEOTIDE SEQUENCE [LARGE SCALE GENOMIC DNA]</scope>
    <source>
        <strain evidence="2 3">Pla2</strain>
    </source>
</reference>
<dbReference type="SUPFAM" id="SSF51182">
    <property type="entry name" value="RmlC-like cupins"/>
    <property type="match status" value="1"/>
</dbReference>
<dbReference type="EMBL" id="JARRAG010000002">
    <property type="protein sequence ID" value="MDG3008064.1"/>
    <property type="molecule type" value="Genomic_DNA"/>
</dbReference>
<dbReference type="InterPro" id="IPR013096">
    <property type="entry name" value="Cupin_2"/>
</dbReference>
<comment type="caution">
    <text evidence="2">The sequence shown here is derived from an EMBL/GenBank/DDBJ whole genome shotgun (WGS) entry which is preliminary data.</text>
</comment>
<gene>
    <name evidence="2" type="ORF">PZE19_30230</name>
</gene>